<dbReference type="AlphaFoldDB" id="A0A8J2MY57"/>
<gene>
    <name evidence="2" type="ORF">HICCMSTLAB_LOCUS12475</name>
</gene>
<dbReference type="Proteomes" id="UP000786811">
    <property type="component" value="Unassembled WGS sequence"/>
</dbReference>
<name>A0A8J2MY57_COTCN</name>
<dbReference type="OrthoDB" id="7683786at2759"/>
<evidence type="ECO:0000313" key="3">
    <source>
        <dbReference type="Proteomes" id="UP000786811"/>
    </source>
</evidence>
<accession>A0A8J2MY57</accession>
<evidence type="ECO:0000313" key="2">
    <source>
        <dbReference type="EMBL" id="CAG5106868.1"/>
    </source>
</evidence>
<reference evidence="2" key="1">
    <citation type="submission" date="2021-04" db="EMBL/GenBank/DDBJ databases">
        <authorList>
            <person name="Chebbi M.A.C M."/>
        </authorList>
    </citation>
    <scope>NUCLEOTIDE SEQUENCE</scope>
</reference>
<dbReference type="EMBL" id="CAJNRD030001124">
    <property type="protein sequence ID" value="CAG5106868.1"/>
    <property type="molecule type" value="Genomic_DNA"/>
</dbReference>
<keyword evidence="3" id="KW-1185">Reference proteome</keyword>
<evidence type="ECO:0000256" key="1">
    <source>
        <dbReference type="SAM" id="MobiDB-lite"/>
    </source>
</evidence>
<protein>
    <submittedName>
        <fullName evidence="2">Uncharacterized protein</fullName>
    </submittedName>
</protein>
<proteinExistence type="predicted"/>
<organism evidence="2 3">
    <name type="scientific">Cotesia congregata</name>
    <name type="common">Parasitoid wasp</name>
    <name type="synonym">Apanteles congregatus</name>
    <dbReference type="NCBI Taxonomy" id="51543"/>
    <lineage>
        <taxon>Eukaryota</taxon>
        <taxon>Metazoa</taxon>
        <taxon>Ecdysozoa</taxon>
        <taxon>Arthropoda</taxon>
        <taxon>Hexapoda</taxon>
        <taxon>Insecta</taxon>
        <taxon>Pterygota</taxon>
        <taxon>Neoptera</taxon>
        <taxon>Endopterygota</taxon>
        <taxon>Hymenoptera</taxon>
        <taxon>Apocrita</taxon>
        <taxon>Ichneumonoidea</taxon>
        <taxon>Braconidae</taxon>
        <taxon>Microgastrinae</taxon>
        <taxon>Cotesia</taxon>
    </lineage>
</organism>
<comment type="caution">
    <text evidence="2">The sequence shown here is derived from an EMBL/GenBank/DDBJ whole genome shotgun (WGS) entry which is preliminary data.</text>
</comment>
<sequence>MRWAYLMQSAFYATMDIREELNKKLVLEKPAQVPQFKTNKKKKNKKSDDNKKVKSYARNEHLYESLESDISDFDTPVKMKTESEIRSRILEINGGKLDDTGIVKKWKKAVDADGKDTDIAKKSKENYYKRNPLMRGLLDKKLASLKVADIASSESSSSGKGTNNIDVNNEDVEIPYLMQSTEEPDVFVLRDTTKRDKDKDIDNDFKFSYRGIKKTTTPRRYAIYELTSEDFAFTKKLLMVKNSSSDHLIDQAFVLNFNLINLHLISFD</sequence>
<feature type="region of interest" description="Disordered" evidence="1">
    <location>
        <begin position="32"/>
        <end position="53"/>
    </location>
</feature>